<accession>A0ABS5YZS8</accession>
<name>A0ABS5YZS8_9ACTN</name>
<dbReference type="InterPro" id="IPR029058">
    <property type="entry name" value="AB_hydrolase_fold"/>
</dbReference>
<keyword evidence="5" id="KW-1185">Reference proteome</keyword>
<evidence type="ECO:0000256" key="3">
    <source>
        <dbReference type="ARBA" id="ARBA00023098"/>
    </source>
</evidence>
<comment type="caution">
    <text evidence="4">The sequence shown here is derived from an EMBL/GenBank/DDBJ whole genome shotgun (WGS) entry which is preliminary data.</text>
</comment>
<protein>
    <submittedName>
        <fullName evidence="4">Uncharacterized protein</fullName>
    </submittedName>
</protein>
<keyword evidence="3" id="KW-0443">Lipid metabolism</keyword>
<dbReference type="PANTHER" id="PTHR10272:SF0">
    <property type="entry name" value="PLATELET-ACTIVATING FACTOR ACETYLHYDROLASE"/>
    <property type="match status" value="1"/>
</dbReference>
<gene>
    <name evidence="4" type="ORF">KOI35_35995</name>
</gene>
<dbReference type="EMBL" id="JAHKKG010000013">
    <property type="protein sequence ID" value="MBU2668927.1"/>
    <property type="molecule type" value="Genomic_DNA"/>
</dbReference>
<dbReference type="PANTHER" id="PTHR10272">
    <property type="entry name" value="PLATELET-ACTIVATING FACTOR ACETYLHYDROLASE"/>
    <property type="match status" value="1"/>
</dbReference>
<evidence type="ECO:0000256" key="2">
    <source>
        <dbReference type="ARBA" id="ARBA00022963"/>
    </source>
</evidence>
<organism evidence="4 5">
    <name type="scientific">Paractinoplanes bogorensis</name>
    <dbReference type="NCBI Taxonomy" id="1610840"/>
    <lineage>
        <taxon>Bacteria</taxon>
        <taxon>Bacillati</taxon>
        <taxon>Actinomycetota</taxon>
        <taxon>Actinomycetes</taxon>
        <taxon>Micromonosporales</taxon>
        <taxon>Micromonosporaceae</taxon>
        <taxon>Paractinoplanes</taxon>
    </lineage>
</organism>
<evidence type="ECO:0000256" key="1">
    <source>
        <dbReference type="ARBA" id="ARBA00022801"/>
    </source>
</evidence>
<evidence type="ECO:0000313" key="5">
    <source>
        <dbReference type="Proteomes" id="UP001519654"/>
    </source>
</evidence>
<dbReference type="InterPro" id="IPR006311">
    <property type="entry name" value="TAT_signal"/>
</dbReference>
<keyword evidence="2" id="KW-0442">Lipid degradation</keyword>
<dbReference type="Gene3D" id="3.40.50.1820">
    <property type="entry name" value="alpha/beta hydrolase"/>
    <property type="match status" value="1"/>
</dbReference>
<proteinExistence type="predicted"/>
<evidence type="ECO:0000313" key="4">
    <source>
        <dbReference type="EMBL" id="MBU2668927.1"/>
    </source>
</evidence>
<keyword evidence="1" id="KW-0378">Hydrolase</keyword>
<dbReference type="RefSeq" id="WP_215793177.1">
    <property type="nucleotide sequence ID" value="NZ_JAHKKG010000013.1"/>
</dbReference>
<sequence length="401" mass="43818">MGTLSRRAVLAGAMGVAATVTLPVPIASAAVPKLRLRLPAPRGRYPVGSTDLHLVDRSRPDPYVTTQPYRELMVNLTYPARSSDGARASWLTPGWATQADETFAFVTAPQAANLVDWAGTRSYARRDVAARPGRWPVLVYQLGHWGSHSTNRAEIEDLASRGYVVASFEPTYETPVVFPGGRLVPANAAAFPPNQDQYSDEFLAYLRHIYAARTADSVFMLDELARRRLPGGLRVDLGRVGAFSGISGAGLMTLTLMEADRRVRAGIVGDTAVGFKTRDGGAIPLHQVSLTRPVLAIRPTSEFATPNPMWDEQWRALRGWRRELELVGAGIGWCSDLQTVMPQVRRGLDLPADAHVSYLGTIDPDAAVTATRAYQAAFFDHHLRGRPATPSSPMVRRRRGL</sequence>
<dbReference type="PROSITE" id="PS51318">
    <property type="entry name" value="TAT"/>
    <property type="match status" value="1"/>
</dbReference>
<dbReference type="SUPFAM" id="SSF53474">
    <property type="entry name" value="alpha/beta-Hydrolases"/>
    <property type="match status" value="1"/>
</dbReference>
<reference evidence="4 5" key="1">
    <citation type="submission" date="2021-06" db="EMBL/GenBank/DDBJ databases">
        <title>Actinoplanes lichenicola sp. nov., and Actinoplanes ovalisporus sp. nov., isolated from lichen in Thailand.</title>
        <authorList>
            <person name="Saeng-In P."/>
            <person name="Kanchanasin P."/>
            <person name="Yuki M."/>
            <person name="Kudo T."/>
            <person name="Ohkuma M."/>
            <person name="Phongsopitanun W."/>
            <person name="Tanasupawat S."/>
        </authorList>
    </citation>
    <scope>NUCLEOTIDE SEQUENCE [LARGE SCALE GENOMIC DNA]</scope>
    <source>
        <strain evidence="4 5">NBRC 110975</strain>
    </source>
</reference>
<dbReference type="Proteomes" id="UP001519654">
    <property type="component" value="Unassembled WGS sequence"/>
</dbReference>